<proteinExistence type="predicted"/>
<accession>A0A7X6LU49</accession>
<dbReference type="Pfam" id="PF13231">
    <property type="entry name" value="PMT_2"/>
    <property type="match status" value="1"/>
</dbReference>
<feature type="transmembrane region" description="Helical" evidence="8">
    <location>
        <begin position="210"/>
        <end position="226"/>
    </location>
</feature>
<evidence type="ECO:0000256" key="5">
    <source>
        <dbReference type="ARBA" id="ARBA00022692"/>
    </source>
</evidence>
<evidence type="ECO:0000256" key="4">
    <source>
        <dbReference type="ARBA" id="ARBA00022679"/>
    </source>
</evidence>
<dbReference type="InterPro" id="IPR056785">
    <property type="entry name" value="YkcA/B-like_C"/>
</dbReference>
<organism evidence="11 12">
    <name type="scientific">Nocardia veterana</name>
    <dbReference type="NCBI Taxonomy" id="132249"/>
    <lineage>
        <taxon>Bacteria</taxon>
        <taxon>Bacillati</taxon>
        <taxon>Actinomycetota</taxon>
        <taxon>Actinomycetes</taxon>
        <taxon>Mycobacteriales</taxon>
        <taxon>Nocardiaceae</taxon>
        <taxon>Nocardia</taxon>
    </lineage>
</organism>
<keyword evidence="4" id="KW-0808">Transferase</keyword>
<dbReference type="AlphaFoldDB" id="A0A7X6LU49"/>
<feature type="transmembrane region" description="Helical" evidence="8">
    <location>
        <begin position="435"/>
        <end position="453"/>
    </location>
</feature>
<gene>
    <name evidence="11" type="ORF">HGA07_02515</name>
</gene>
<feature type="transmembrane region" description="Helical" evidence="8">
    <location>
        <begin position="31"/>
        <end position="51"/>
    </location>
</feature>
<keyword evidence="3" id="KW-0328">Glycosyltransferase</keyword>
<protein>
    <recommendedName>
        <fullName evidence="13">4-amino-4-deoxy-L-arabinose transferase-like glycosyltransferase</fullName>
    </recommendedName>
</protein>
<dbReference type="Proteomes" id="UP000523447">
    <property type="component" value="Unassembled WGS sequence"/>
</dbReference>
<feature type="transmembrane region" description="Helical" evidence="8">
    <location>
        <begin position="233"/>
        <end position="254"/>
    </location>
</feature>
<feature type="transmembrane region" description="Helical" evidence="8">
    <location>
        <begin position="474"/>
        <end position="497"/>
    </location>
</feature>
<keyword evidence="12" id="KW-1185">Reference proteome</keyword>
<name>A0A7X6LU49_9NOCA</name>
<evidence type="ECO:0000256" key="3">
    <source>
        <dbReference type="ARBA" id="ARBA00022676"/>
    </source>
</evidence>
<evidence type="ECO:0000259" key="9">
    <source>
        <dbReference type="Pfam" id="PF13231"/>
    </source>
</evidence>
<dbReference type="GO" id="GO:0005886">
    <property type="term" value="C:plasma membrane"/>
    <property type="evidence" value="ECO:0007669"/>
    <property type="project" value="UniProtKB-SubCell"/>
</dbReference>
<feature type="domain" description="Glycosyltransferase RgtA/B/C/D-like" evidence="9">
    <location>
        <begin position="90"/>
        <end position="247"/>
    </location>
</feature>
<evidence type="ECO:0000256" key="2">
    <source>
        <dbReference type="ARBA" id="ARBA00022475"/>
    </source>
</evidence>
<comment type="subcellular location">
    <subcellularLocation>
        <location evidence="1">Cell membrane</location>
        <topology evidence="1">Multi-pass membrane protein</topology>
    </subcellularLocation>
</comment>
<keyword evidence="5 8" id="KW-0812">Transmembrane</keyword>
<evidence type="ECO:0000256" key="7">
    <source>
        <dbReference type="ARBA" id="ARBA00023136"/>
    </source>
</evidence>
<evidence type="ECO:0000313" key="11">
    <source>
        <dbReference type="EMBL" id="NKY84497.1"/>
    </source>
</evidence>
<dbReference type="PANTHER" id="PTHR33908">
    <property type="entry name" value="MANNOSYLTRANSFERASE YKCB-RELATED"/>
    <property type="match status" value="1"/>
</dbReference>
<dbReference type="Pfam" id="PF24878">
    <property type="entry name" value="YkcB_C"/>
    <property type="match status" value="1"/>
</dbReference>
<dbReference type="InterPro" id="IPR050297">
    <property type="entry name" value="LipidA_mod_glycosyltrf_83"/>
</dbReference>
<reference evidence="11 12" key="1">
    <citation type="submission" date="2020-04" db="EMBL/GenBank/DDBJ databases">
        <title>MicrobeNet Type strains.</title>
        <authorList>
            <person name="Nicholson A.C."/>
        </authorList>
    </citation>
    <scope>NUCLEOTIDE SEQUENCE [LARGE SCALE GENOMIC DNA]</scope>
    <source>
        <strain evidence="11 12">DSM 44445</strain>
    </source>
</reference>
<dbReference type="PANTHER" id="PTHR33908:SF3">
    <property type="entry name" value="UNDECAPRENYL PHOSPHATE-ALPHA-4-AMINO-4-DEOXY-L-ARABINOSE ARABINOSYL TRANSFERASE"/>
    <property type="match status" value="1"/>
</dbReference>
<feature type="transmembrane region" description="Helical" evidence="8">
    <location>
        <begin position="408"/>
        <end position="429"/>
    </location>
</feature>
<evidence type="ECO:0000256" key="6">
    <source>
        <dbReference type="ARBA" id="ARBA00022989"/>
    </source>
</evidence>
<feature type="transmembrane region" description="Helical" evidence="8">
    <location>
        <begin position="356"/>
        <end position="374"/>
    </location>
</feature>
<evidence type="ECO:0000313" key="12">
    <source>
        <dbReference type="Proteomes" id="UP000523447"/>
    </source>
</evidence>
<comment type="caution">
    <text evidence="11">The sequence shown here is derived from an EMBL/GenBank/DDBJ whole genome shotgun (WGS) entry which is preliminary data.</text>
</comment>
<dbReference type="GO" id="GO:0010041">
    <property type="term" value="P:response to iron(III) ion"/>
    <property type="evidence" value="ECO:0007669"/>
    <property type="project" value="TreeGrafter"/>
</dbReference>
<evidence type="ECO:0000256" key="1">
    <source>
        <dbReference type="ARBA" id="ARBA00004651"/>
    </source>
</evidence>
<evidence type="ECO:0000259" key="10">
    <source>
        <dbReference type="Pfam" id="PF24878"/>
    </source>
</evidence>
<evidence type="ECO:0000256" key="8">
    <source>
        <dbReference type="SAM" id="Phobius"/>
    </source>
</evidence>
<feature type="transmembrane region" description="Helical" evidence="8">
    <location>
        <begin position="380"/>
        <end position="401"/>
    </location>
</feature>
<dbReference type="InterPro" id="IPR038731">
    <property type="entry name" value="RgtA/B/C-like"/>
</dbReference>
<keyword evidence="7 8" id="KW-0472">Membrane</keyword>
<feature type="transmembrane region" description="Helical" evidence="8">
    <location>
        <begin position="137"/>
        <end position="157"/>
    </location>
</feature>
<keyword evidence="2" id="KW-1003">Cell membrane</keyword>
<feature type="transmembrane region" description="Helical" evidence="8">
    <location>
        <begin position="326"/>
        <end position="344"/>
    </location>
</feature>
<dbReference type="GO" id="GO:0016763">
    <property type="term" value="F:pentosyltransferase activity"/>
    <property type="evidence" value="ECO:0007669"/>
    <property type="project" value="TreeGrafter"/>
</dbReference>
<dbReference type="RefSeq" id="WP_040715517.1">
    <property type="nucleotide sequence ID" value="NZ_CAWPHS010000001.1"/>
</dbReference>
<feature type="domain" description="Putative mannosyltransferase YkcA/B-like C-terminal" evidence="10">
    <location>
        <begin position="530"/>
        <end position="597"/>
    </location>
</feature>
<keyword evidence="6 8" id="KW-1133">Transmembrane helix</keyword>
<feature type="transmembrane region" description="Helical" evidence="8">
    <location>
        <begin position="109"/>
        <end position="130"/>
    </location>
</feature>
<evidence type="ECO:0008006" key="13">
    <source>
        <dbReference type="Google" id="ProtNLM"/>
    </source>
</evidence>
<dbReference type="EMBL" id="JAAXPE010000001">
    <property type="protein sequence ID" value="NKY84497.1"/>
    <property type="molecule type" value="Genomic_DNA"/>
</dbReference>
<dbReference type="GO" id="GO:0009103">
    <property type="term" value="P:lipopolysaccharide biosynthetic process"/>
    <property type="evidence" value="ECO:0007669"/>
    <property type="project" value="UniProtKB-ARBA"/>
</dbReference>
<sequence length="633" mass="66646">MPTARTDARSNLAESVRWLRFWRSPADQPGWARPVLLLIAAGAALSYAWGITHQVPHLYYAAAARSMSMSVHNFVFGAFDPEARLGIDKLPGALWPQALSVWLFGPHTWAVVLPQVIEGVLTILVLYHMVRRVRGPVAGTVAALVAAVVPVTVALGRGNLPDALLVLLLVLLADRVLALIENGRRADAVYAGILAGAAFQVKMVQAWLPVALFAVVLVVTAPRDLLRQRIRATAIFGLVTLVVSLVWMSAVQLVPAAQRPYADGSHGNSLYEQVFLYNAADRADPAFDVGAGSFGNGKGQSYRAALVLGPDNRLDHLFTGGGGRDAGWLVPLAVFALIALAIMARRWGRTDLRTAAVGMWGGWLLIHSVVFLVVGTVNPYYLAVLTPAVAALLGLGFVEYLRALSRPAVLWATWCAVLVTLAYGCLLLAPAPPAVRWATSGVALALCAGAALLQASPTRFAESDATVAGSRRMVLPSALLLAAVLAAPAAASSALVADNYGSLDMPFESGATSAISQKAQGEAFREAPNLLSELRHTAPGARYPLIASTSMIAAPFIFTAGIEVPVIGGFTGTAPVISVEQLAAMVAHGDVGLALVTPSADPRVQWIGRHCRLLPGGDSVRAYACAPAPPKRG</sequence>